<dbReference type="InterPro" id="IPR006143">
    <property type="entry name" value="RND_pump_MFP"/>
</dbReference>
<dbReference type="InterPro" id="IPR051909">
    <property type="entry name" value="MFP_Cation_Efflux"/>
</dbReference>
<dbReference type="PROSITE" id="PS51257">
    <property type="entry name" value="PROKAR_LIPOPROTEIN"/>
    <property type="match status" value="1"/>
</dbReference>
<comment type="caution">
    <text evidence="5">The sequence shown here is derived from an EMBL/GenBank/DDBJ whole genome shotgun (WGS) entry which is preliminary data.</text>
</comment>
<keyword evidence="2" id="KW-0813">Transport</keyword>
<dbReference type="NCBIfam" id="TIGR01730">
    <property type="entry name" value="RND_mfp"/>
    <property type="match status" value="1"/>
</dbReference>
<accession>A0A9D9GYT4</accession>
<dbReference type="GO" id="GO:0016020">
    <property type="term" value="C:membrane"/>
    <property type="evidence" value="ECO:0007669"/>
    <property type="project" value="InterPro"/>
</dbReference>
<comment type="similarity">
    <text evidence="1">Belongs to the membrane fusion protein (MFP) (TC 8.A.1) family.</text>
</comment>
<evidence type="ECO:0000313" key="6">
    <source>
        <dbReference type="Proteomes" id="UP000823635"/>
    </source>
</evidence>
<dbReference type="GO" id="GO:0022857">
    <property type="term" value="F:transmembrane transporter activity"/>
    <property type="evidence" value="ECO:0007669"/>
    <property type="project" value="InterPro"/>
</dbReference>
<feature type="region of interest" description="Disordered" evidence="3">
    <location>
        <begin position="26"/>
        <end position="58"/>
    </location>
</feature>
<reference evidence="5" key="2">
    <citation type="journal article" date="2021" name="PeerJ">
        <title>Extensive microbial diversity within the chicken gut microbiome revealed by metagenomics and culture.</title>
        <authorList>
            <person name="Gilroy R."/>
            <person name="Ravi A."/>
            <person name="Getino M."/>
            <person name="Pursley I."/>
            <person name="Horton D.L."/>
            <person name="Alikhan N.F."/>
            <person name="Baker D."/>
            <person name="Gharbi K."/>
            <person name="Hall N."/>
            <person name="Watson M."/>
            <person name="Adriaenssens E.M."/>
            <person name="Foster-Nyarko E."/>
            <person name="Jarju S."/>
            <person name="Secka A."/>
            <person name="Antonio M."/>
            <person name="Oren A."/>
            <person name="Chaudhuri R.R."/>
            <person name="La Ragione R."/>
            <person name="Hildebrand F."/>
            <person name="Pallen M.J."/>
        </authorList>
    </citation>
    <scope>NUCLEOTIDE SEQUENCE</scope>
    <source>
        <strain evidence="5">15467</strain>
    </source>
</reference>
<evidence type="ECO:0000256" key="3">
    <source>
        <dbReference type="SAM" id="MobiDB-lite"/>
    </source>
</evidence>
<dbReference type="FunFam" id="2.40.420.20:FF:000006">
    <property type="entry name" value="RND family efflux transporter MFP subunit"/>
    <property type="match status" value="1"/>
</dbReference>
<dbReference type="InterPro" id="IPR058649">
    <property type="entry name" value="CzcB_C"/>
</dbReference>
<dbReference type="SUPFAM" id="SSF111369">
    <property type="entry name" value="HlyD-like secretion proteins"/>
    <property type="match status" value="1"/>
</dbReference>
<protein>
    <submittedName>
        <fullName evidence="5">Efflux RND transporter periplasmic adaptor subunit</fullName>
    </submittedName>
</protein>
<dbReference type="Gene3D" id="1.10.287.470">
    <property type="entry name" value="Helix hairpin bin"/>
    <property type="match status" value="1"/>
</dbReference>
<reference evidence="5" key="1">
    <citation type="submission" date="2020-10" db="EMBL/GenBank/DDBJ databases">
        <authorList>
            <person name="Gilroy R."/>
        </authorList>
    </citation>
    <scope>NUCLEOTIDE SEQUENCE</scope>
    <source>
        <strain evidence="5">15467</strain>
    </source>
</reference>
<evidence type="ECO:0000256" key="2">
    <source>
        <dbReference type="ARBA" id="ARBA00022448"/>
    </source>
</evidence>
<evidence type="ECO:0000256" key="1">
    <source>
        <dbReference type="ARBA" id="ARBA00009477"/>
    </source>
</evidence>
<organism evidence="5 6">
    <name type="scientific">Candidatus Egerieousia excrementavium</name>
    <dbReference type="NCBI Taxonomy" id="2840778"/>
    <lineage>
        <taxon>Bacteria</taxon>
        <taxon>Pseudomonadati</taxon>
        <taxon>Bacteroidota</taxon>
        <taxon>Bacteroidia</taxon>
        <taxon>Bacteroidales</taxon>
        <taxon>Candidatus Egerieousia</taxon>
    </lineage>
</organism>
<sequence>MKSNRFIAGFASLLLIVSCHNGNHRHGLHEEEGHNHETEAEHTHEGEIHDHEHEAKGHSDEIILTPEKAEAAGVVSEKIVPGEFYGVIPVGGKVTGAPSDQTMLVAGVSGTISFLTPIAEGTYVSEGDPVFVISGEHLQDGDQSERARIAYETAKRDYQRAAALVKDKIVSEKDFNAAKAGYENAKLAYEAIAGNGKDGVEVICKTNGYVKNLLVEEGDYVTVGQPVATIAENSRLYLKADLPERYFSLAPQITSAKFRTPYDDTVYDIREMGGRLLAYGKNPADNSPYIPVTFEFNGNREIISGTFAEIYLLTQKRDNVISLPTDAITEEQGVNFVYIQIDETCYKKNEVKLGESDGQRVEILSGLNGGEQVVTNGAIHVKLASAGNAIPAHTHQH</sequence>
<dbReference type="PANTHER" id="PTHR30097:SF4">
    <property type="entry name" value="SLR6042 PROTEIN"/>
    <property type="match status" value="1"/>
</dbReference>
<feature type="compositionally biased region" description="Basic and acidic residues" evidence="3">
    <location>
        <begin position="28"/>
        <end position="58"/>
    </location>
</feature>
<dbReference type="PANTHER" id="PTHR30097">
    <property type="entry name" value="CATION EFFLUX SYSTEM PROTEIN CUSB"/>
    <property type="match status" value="1"/>
</dbReference>
<evidence type="ECO:0000259" key="4">
    <source>
        <dbReference type="Pfam" id="PF25975"/>
    </source>
</evidence>
<name>A0A9D9GYT4_9BACT</name>
<evidence type="ECO:0000313" key="5">
    <source>
        <dbReference type="EMBL" id="MBO8428948.1"/>
    </source>
</evidence>
<feature type="domain" description="CzcB-like C-terminal circularly permuted SH3-like" evidence="4">
    <location>
        <begin position="322"/>
        <end position="382"/>
    </location>
</feature>
<proteinExistence type="inferred from homology"/>
<dbReference type="Proteomes" id="UP000823635">
    <property type="component" value="Unassembled WGS sequence"/>
</dbReference>
<dbReference type="GO" id="GO:0060003">
    <property type="term" value="P:copper ion export"/>
    <property type="evidence" value="ECO:0007669"/>
    <property type="project" value="TreeGrafter"/>
</dbReference>
<gene>
    <name evidence="5" type="ORF">IAC68_03325</name>
</gene>
<dbReference type="Gene3D" id="2.40.420.20">
    <property type="match status" value="1"/>
</dbReference>
<dbReference type="Gene3D" id="2.40.50.100">
    <property type="match status" value="1"/>
</dbReference>
<dbReference type="GO" id="GO:0030313">
    <property type="term" value="C:cell envelope"/>
    <property type="evidence" value="ECO:0007669"/>
    <property type="project" value="TreeGrafter"/>
</dbReference>
<dbReference type="GO" id="GO:0015679">
    <property type="term" value="P:plasma membrane copper ion transport"/>
    <property type="evidence" value="ECO:0007669"/>
    <property type="project" value="TreeGrafter"/>
</dbReference>
<dbReference type="EMBL" id="JADINB010000073">
    <property type="protein sequence ID" value="MBO8428948.1"/>
    <property type="molecule type" value="Genomic_DNA"/>
</dbReference>
<dbReference type="AlphaFoldDB" id="A0A9D9GYT4"/>
<dbReference type="Pfam" id="PF25975">
    <property type="entry name" value="CzcB_C"/>
    <property type="match status" value="1"/>
</dbReference>